<name>A0ABT2YQ31_9GAMM</name>
<feature type="domain" description="N-acetyltransferase" evidence="1">
    <location>
        <begin position="2"/>
        <end position="153"/>
    </location>
</feature>
<dbReference type="PANTHER" id="PTHR43072:SF58">
    <property type="entry name" value="N-ACETYLTRANSFERASE DOMAIN-CONTAINING PROTEIN"/>
    <property type="match status" value="1"/>
</dbReference>
<dbReference type="CDD" id="cd04301">
    <property type="entry name" value="NAT_SF"/>
    <property type="match status" value="1"/>
</dbReference>
<dbReference type="InterPro" id="IPR000182">
    <property type="entry name" value="GNAT_dom"/>
</dbReference>
<dbReference type="Pfam" id="PF00583">
    <property type="entry name" value="Acetyltransf_1"/>
    <property type="match status" value="1"/>
</dbReference>
<proteinExistence type="predicted"/>
<organism evidence="2 3">
    <name type="scientific">Marinomonas sargassi</name>
    <dbReference type="NCBI Taxonomy" id="2984494"/>
    <lineage>
        <taxon>Bacteria</taxon>
        <taxon>Pseudomonadati</taxon>
        <taxon>Pseudomonadota</taxon>
        <taxon>Gammaproteobacteria</taxon>
        <taxon>Oceanospirillales</taxon>
        <taxon>Oceanospirillaceae</taxon>
        <taxon>Marinomonas</taxon>
    </lineage>
</organism>
<dbReference type="PANTHER" id="PTHR43072">
    <property type="entry name" value="N-ACETYLTRANSFERASE"/>
    <property type="match status" value="1"/>
</dbReference>
<dbReference type="PROSITE" id="PS51186">
    <property type="entry name" value="GNAT"/>
    <property type="match status" value="1"/>
</dbReference>
<dbReference type="Proteomes" id="UP001209713">
    <property type="component" value="Unassembled WGS sequence"/>
</dbReference>
<comment type="caution">
    <text evidence="2">The sequence shown here is derived from an EMBL/GenBank/DDBJ whole genome shotgun (WGS) entry which is preliminary data.</text>
</comment>
<evidence type="ECO:0000313" key="3">
    <source>
        <dbReference type="Proteomes" id="UP001209713"/>
    </source>
</evidence>
<evidence type="ECO:0000259" key="1">
    <source>
        <dbReference type="PROSITE" id="PS51186"/>
    </source>
</evidence>
<keyword evidence="3" id="KW-1185">Reference proteome</keyword>
<evidence type="ECO:0000313" key="2">
    <source>
        <dbReference type="EMBL" id="MCV2401989.1"/>
    </source>
</evidence>
<dbReference type="RefSeq" id="WP_263529357.1">
    <property type="nucleotide sequence ID" value="NZ_JAOVZB010000001.1"/>
</dbReference>
<dbReference type="Gene3D" id="3.40.630.30">
    <property type="match status" value="1"/>
</dbReference>
<sequence length="153" mass="17176">MITIREASIEDLNAVVAIFEQYRSFYQQESNLIGATDFIRSHIEKGESTIFIAESSDENTTEGKNIAGFVQLYPLFSSTGMKKLWLLNDLFVDANYRKQGIAEQLITAARELAVRTSARGLMLETSASNLPAQALYEKVGFTKSQSVYYELDI</sequence>
<dbReference type="EMBL" id="JAOVZB010000001">
    <property type="protein sequence ID" value="MCV2401989.1"/>
    <property type="molecule type" value="Genomic_DNA"/>
</dbReference>
<gene>
    <name evidence="2" type="ORF">OFY17_03720</name>
</gene>
<reference evidence="2 3" key="1">
    <citation type="submission" date="2022-10" db="EMBL/GenBank/DDBJ databases">
        <title>Marinomonas transparenta sp. nov. and Marinomonas sargassi sp. nov., isolated from marine alga (Sargassum natans (L.) Gaillon).</title>
        <authorList>
            <person name="Wang Y."/>
        </authorList>
    </citation>
    <scope>NUCLEOTIDE SEQUENCE [LARGE SCALE GENOMIC DNA]</scope>
    <source>
        <strain evidence="2 3">C2222</strain>
    </source>
</reference>
<dbReference type="InterPro" id="IPR016181">
    <property type="entry name" value="Acyl_CoA_acyltransferase"/>
</dbReference>
<protein>
    <submittedName>
        <fullName evidence="2">GNAT family N-acetyltransferase</fullName>
    </submittedName>
</protein>
<dbReference type="SUPFAM" id="SSF55729">
    <property type="entry name" value="Acyl-CoA N-acyltransferases (Nat)"/>
    <property type="match status" value="1"/>
</dbReference>
<accession>A0ABT2YQ31</accession>